<reference evidence="2" key="1">
    <citation type="journal article" date="2014" name="Int. J. Syst. Evol. Microbiol.">
        <title>Complete genome sequence of Corynebacterium casei LMG S-19264T (=DSM 44701T), isolated from a smear-ripened cheese.</title>
        <authorList>
            <consortium name="US DOE Joint Genome Institute (JGI-PGF)"/>
            <person name="Walter F."/>
            <person name="Albersmeier A."/>
            <person name="Kalinowski J."/>
            <person name="Ruckert C."/>
        </authorList>
    </citation>
    <scope>NUCLEOTIDE SEQUENCE</scope>
    <source>
        <strain evidence="2">KCTC 32337</strain>
    </source>
</reference>
<evidence type="ECO:0000313" key="2">
    <source>
        <dbReference type="EMBL" id="GGZ84679.1"/>
    </source>
</evidence>
<evidence type="ECO:0000313" key="3">
    <source>
        <dbReference type="Proteomes" id="UP000622604"/>
    </source>
</evidence>
<feature type="signal peptide" evidence="1">
    <location>
        <begin position="1"/>
        <end position="23"/>
    </location>
</feature>
<gene>
    <name evidence="2" type="ORF">GCM10011274_47530</name>
</gene>
<organism evidence="2 3">
    <name type="scientific">Paraglaciecola chathamensis</name>
    <dbReference type="NCBI Taxonomy" id="368405"/>
    <lineage>
        <taxon>Bacteria</taxon>
        <taxon>Pseudomonadati</taxon>
        <taxon>Pseudomonadota</taxon>
        <taxon>Gammaproteobacteria</taxon>
        <taxon>Alteromonadales</taxon>
        <taxon>Alteromonadaceae</taxon>
        <taxon>Paraglaciecola</taxon>
    </lineage>
</organism>
<proteinExistence type="predicted"/>
<sequence length="80" mass="8704">MKISRILLGLGLSLLISSHLVHAKSRNCNALEKAQGNAYLLQIEDDQTLKGSILNEHLSLGVPQSQIPSLNEKVLVNEGM</sequence>
<dbReference type="EMBL" id="BMZC01000032">
    <property type="protein sequence ID" value="GGZ84679.1"/>
    <property type="molecule type" value="Genomic_DNA"/>
</dbReference>
<comment type="caution">
    <text evidence="2">The sequence shown here is derived from an EMBL/GenBank/DDBJ whole genome shotgun (WGS) entry which is preliminary data.</text>
</comment>
<protein>
    <submittedName>
        <fullName evidence="2">Uncharacterized protein</fullName>
    </submittedName>
</protein>
<evidence type="ECO:0000256" key="1">
    <source>
        <dbReference type="SAM" id="SignalP"/>
    </source>
</evidence>
<keyword evidence="1" id="KW-0732">Signal</keyword>
<feature type="chain" id="PRO_5034002254" evidence="1">
    <location>
        <begin position="24"/>
        <end position="80"/>
    </location>
</feature>
<dbReference type="AlphaFoldDB" id="A0A8H9IGJ7"/>
<reference evidence="2" key="2">
    <citation type="submission" date="2020-09" db="EMBL/GenBank/DDBJ databases">
        <authorList>
            <person name="Sun Q."/>
            <person name="Kim S."/>
        </authorList>
    </citation>
    <scope>NUCLEOTIDE SEQUENCE</scope>
    <source>
        <strain evidence="2">KCTC 32337</strain>
    </source>
</reference>
<dbReference type="RefSeq" id="WP_041248288.1">
    <property type="nucleotide sequence ID" value="NZ_BMZC01000032.1"/>
</dbReference>
<dbReference type="Proteomes" id="UP000622604">
    <property type="component" value="Unassembled WGS sequence"/>
</dbReference>
<accession>A0A8H9IGJ7</accession>
<name>A0A8H9IGJ7_9ALTE</name>